<keyword evidence="3" id="KW-1185">Reference proteome</keyword>
<dbReference type="EMBL" id="CP136893">
    <property type="protein sequence ID" value="WOL05242.1"/>
    <property type="molecule type" value="Genomic_DNA"/>
</dbReference>
<organism evidence="2 3">
    <name type="scientific">Canna indica</name>
    <name type="common">Indian-shot</name>
    <dbReference type="NCBI Taxonomy" id="4628"/>
    <lineage>
        <taxon>Eukaryota</taxon>
        <taxon>Viridiplantae</taxon>
        <taxon>Streptophyta</taxon>
        <taxon>Embryophyta</taxon>
        <taxon>Tracheophyta</taxon>
        <taxon>Spermatophyta</taxon>
        <taxon>Magnoliopsida</taxon>
        <taxon>Liliopsida</taxon>
        <taxon>Zingiberales</taxon>
        <taxon>Cannaceae</taxon>
        <taxon>Canna</taxon>
    </lineage>
</organism>
<sequence>MPSNYSSPILNDELSKRTIIFGLHKWVIIGIGLGTAFVLLLFLIALWFASKRNITPSVHHQKVIRTTSIPNISKEIQVIHIEPDANLPR</sequence>
<keyword evidence="1" id="KW-0472">Membrane</keyword>
<dbReference type="AlphaFoldDB" id="A0AAQ3KAX7"/>
<evidence type="ECO:0000256" key="1">
    <source>
        <dbReference type="SAM" id="Phobius"/>
    </source>
</evidence>
<keyword evidence="1" id="KW-0812">Transmembrane</keyword>
<feature type="transmembrane region" description="Helical" evidence="1">
    <location>
        <begin position="26"/>
        <end position="49"/>
    </location>
</feature>
<name>A0AAQ3KAX7_9LILI</name>
<accession>A0AAQ3KAX7</accession>
<dbReference type="Proteomes" id="UP001327560">
    <property type="component" value="Chromosome 4"/>
</dbReference>
<gene>
    <name evidence="2" type="ORF">Cni_G13969</name>
</gene>
<keyword evidence="2" id="KW-0808">Transferase</keyword>
<evidence type="ECO:0000313" key="3">
    <source>
        <dbReference type="Proteomes" id="UP001327560"/>
    </source>
</evidence>
<keyword evidence="2" id="KW-0418">Kinase</keyword>
<protein>
    <submittedName>
        <fullName evidence="2">Serine/threonine-protein kinase</fullName>
    </submittedName>
</protein>
<keyword evidence="1" id="KW-1133">Transmembrane helix</keyword>
<proteinExistence type="predicted"/>
<reference evidence="2 3" key="1">
    <citation type="submission" date="2023-10" db="EMBL/GenBank/DDBJ databases">
        <title>Chromosome-scale genome assembly provides insights into flower coloration mechanisms of Canna indica.</title>
        <authorList>
            <person name="Li C."/>
        </authorList>
    </citation>
    <scope>NUCLEOTIDE SEQUENCE [LARGE SCALE GENOMIC DNA]</scope>
    <source>
        <tissue evidence="2">Flower</tissue>
    </source>
</reference>
<evidence type="ECO:0000313" key="2">
    <source>
        <dbReference type="EMBL" id="WOL05242.1"/>
    </source>
</evidence>
<dbReference type="GO" id="GO:0016301">
    <property type="term" value="F:kinase activity"/>
    <property type="evidence" value="ECO:0007669"/>
    <property type="project" value="UniProtKB-KW"/>
</dbReference>